<sequence>MSYFLPQLGNQFASDEREGSVDGLDPFDLALRSKHNFVSEPIHLPSTSKPSTSKPPVLGRAAPSTVATFDTGSVINCSRRLAAKIYDSKIKSILGTTPFEKLTSLRPKLQVIYAEFLKLELDYSLLQTQVENYIQNATNYISMRSNFASRMTSEAKEQRLADVDTKRGQLMEELEQLDLEAKKLKESLEGIDAQRAQKQHFHVYLLQLMYIIIQDASQRFPTRSLFKSSSRLRVDDQMLELCETAGTKTLRASDKKKSVGHKFDDVKQKSEHHPLETQK</sequence>
<keyword evidence="1" id="KW-0175">Coiled coil</keyword>
<evidence type="ECO:0000256" key="1">
    <source>
        <dbReference type="SAM" id="Coils"/>
    </source>
</evidence>
<feature type="coiled-coil region" evidence="1">
    <location>
        <begin position="160"/>
        <end position="194"/>
    </location>
</feature>
<comment type="caution">
    <text evidence="3">The sequence shown here is derived from an EMBL/GenBank/DDBJ whole genome shotgun (WGS) entry which is preliminary data.</text>
</comment>
<dbReference type="Proteomes" id="UP000626092">
    <property type="component" value="Unassembled WGS sequence"/>
</dbReference>
<dbReference type="EMBL" id="WJXA01000004">
    <property type="protein sequence ID" value="KAF7144669.1"/>
    <property type="molecule type" value="Genomic_DNA"/>
</dbReference>
<accession>A0A834LM47</accession>
<gene>
    <name evidence="3" type="ORF">RHSIM_Rhsim04G0189600</name>
</gene>
<reference evidence="3" key="1">
    <citation type="submission" date="2019-11" db="EMBL/GenBank/DDBJ databases">
        <authorList>
            <person name="Liu Y."/>
            <person name="Hou J."/>
            <person name="Li T.-Q."/>
            <person name="Guan C.-H."/>
            <person name="Wu X."/>
            <person name="Wu H.-Z."/>
            <person name="Ling F."/>
            <person name="Zhang R."/>
            <person name="Shi X.-G."/>
            <person name="Ren J.-P."/>
            <person name="Chen E.-F."/>
            <person name="Sun J.-M."/>
        </authorList>
    </citation>
    <scope>NUCLEOTIDE SEQUENCE</scope>
    <source>
        <strain evidence="3">Adult_tree_wgs_1</strain>
        <tissue evidence="3">Leaves</tissue>
    </source>
</reference>
<keyword evidence="4" id="KW-1185">Reference proteome</keyword>
<dbReference type="AlphaFoldDB" id="A0A834LM47"/>
<name>A0A834LM47_RHOSS</name>
<feature type="compositionally biased region" description="Basic and acidic residues" evidence="2">
    <location>
        <begin position="251"/>
        <end position="279"/>
    </location>
</feature>
<evidence type="ECO:0000313" key="4">
    <source>
        <dbReference type="Proteomes" id="UP000626092"/>
    </source>
</evidence>
<organism evidence="3 4">
    <name type="scientific">Rhododendron simsii</name>
    <name type="common">Sims's rhododendron</name>
    <dbReference type="NCBI Taxonomy" id="118357"/>
    <lineage>
        <taxon>Eukaryota</taxon>
        <taxon>Viridiplantae</taxon>
        <taxon>Streptophyta</taxon>
        <taxon>Embryophyta</taxon>
        <taxon>Tracheophyta</taxon>
        <taxon>Spermatophyta</taxon>
        <taxon>Magnoliopsida</taxon>
        <taxon>eudicotyledons</taxon>
        <taxon>Gunneridae</taxon>
        <taxon>Pentapetalae</taxon>
        <taxon>asterids</taxon>
        <taxon>Ericales</taxon>
        <taxon>Ericaceae</taxon>
        <taxon>Ericoideae</taxon>
        <taxon>Rhodoreae</taxon>
        <taxon>Rhododendron</taxon>
    </lineage>
</organism>
<evidence type="ECO:0000313" key="3">
    <source>
        <dbReference type="EMBL" id="KAF7144669.1"/>
    </source>
</evidence>
<protein>
    <submittedName>
        <fullName evidence="3">Uncharacterized protein</fullName>
    </submittedName>
</protein>
<proteinExistence type="predicted"/>
<evidence type="ECO:0000256" key="2">
    <source>
        <dbReference type="SAM" id="MobiDB-lite"/>
    </source>
</evidence>
<feature type="region of interest" description="Disordered" evidence="2">
    <location>
        <begin position="250"/>
        <end position="279"/>
    </location>
</feature>
<dbReference type="OrthoDB" id="10468029at2759"/>